<dbReference type="GeneID" id="7836403"/>
<dbReference type="AlphaFoldDB" id="Q22TK1"/>
<dbReference type="eggNOG" id="ENOG502T4HI">
    <property type="taxonomic scope" value="Eukaryota"/>
</dbReference>
<dbReference type="InParanoid" id="Q22TK1"/>
<feature type="region of interest" description="Disordered" evidence="1">
    <location>
        <begin position="51"/>
        <end position="87"/>
    </location>
</feature>
<evidence type="ECO:0000313" key="2">
    <source>
        <dbReference type="EMBL" id="EAR88437.3"/>
    </source>
</evidence>
<proteinExistence type="predicted"/>
<dbReference type="HOGENOM" id="CLU_666467_0_0_1"/>
<gene>
    <name evidence="2" type="ORF">TTHERM_00170220</name>
</gene>
<dbReference type="Proteomes" id="UP000009168">
    <property type="component" value="Unassembled WGS sequence"/>
</dbReference>
<dbReference type="RefSeq" id="XP_001008682.3">
    <property type="nucleotide sequence ID" value="XM_001008682.3"/>
</dbReference>
<dbReference type="EMBL" id="GG662840">
    <property type="protein sequence ID" value="EAR88437.3"/>
    <property type="molecule type" value="Genomic_DNA"/>
</dbReference>
<feature type="compositionally biased region" description="Basic and acidic residues" evidence="1">
    <location>
        <begin position="71"/>
        <end position="81"/>
    </location>
</feature>
<evidence type="ECO:0000313" key="3">
    <source>
        <dbReference type="Proteomes" id="UP000009168"/>
    </source>
</evidence>
<name>Q22TK1_TETTS</name>
<feature type="compositionally biased region" description="Acidic residues" evidence="1">
    <location>
        <begin position="57"/>
        <end position="70"/>
    </location>
</feature>
<organism evidence="2 3">
    <name type="scientific">Tetrahymena thermophila (strain SB210)</name>
    <dbReference type="NCBI Taxonomy" id="312017"/>
    <lineage>
        <taxon>Eukaryota</taxon>
        <taxon>Sar</taxon>
        <taxon>Alveolata</taxon>
        <taxon>Ciliophora</taxon>
        <taxon>Intramacronucleata</taxon>
        <taxon>Oligohymenophorea</taxon>
        <taxon>Hymenostomatida</taxon>
        <taxon>Tetrahymenina</taxon>
        <taxon>Tetrahymenidae</taxon>
        <taxon>Tetrahymena</taxon>
    </lineage>
</organism>
<evidence type="ECO:0000256" key="1">
    <source>
        <dbReference type="SAM" id="MobiDB-lite"/>
    </source>
</evidence>
<reference evidence="3" key="1">
    <citation type="journal article" date="2006" name="PLoS Biol.">
        <title>Macronuclear genome sequence of the ciliate Tetrahymena thermophila, a model eukaryote.</title>
        <authorList>
            <person name="Eisen J.A."/>
            <person name="Coyne R.S."/>
            <person name="Wu M."/>
            <person name="Wu D."/>
            <person name="Thiagarajan M."/>
            <person name="Wortman J.R."/>
            <person name="Badger J.H."/>
            <person name="Ren Q."/>
            <person name="Amedeo P."/>
            <person name="Jones K.M."/>
            <person name="Tallon L.J."/>
            <person name="Delcher A.L."/>
            <person name="Salzberg S.L."/>
            <person name="Silva J.C."/>
            <person name="Haas B.J."/>
            <person name="Majoros W.H."/>
            <person name="Farzad M."/>
            <person name="Carlton J.M."/>
            <person name="Smith R.K. Jr."/>
            <person name="Garg J."/>
            <person name="Pearlman R.E."/>
            <person name="Karrer K.M."/>
            <person name="Sun L."/>
            <person name="Manning G."/>
            <person name="Elde N.C."/>
            <person name="Turkewitz A.P."/>
            <person name="Asai D.J."/>
            <person name="Wilkes D.E."/>
            <person name="Wang Y."/>
            <person name="Cai H."/>
            <person name="Collins K."/>
            <person name="Stewart B.A."/>
            <person name="Lee S.R."/>
            <person name="Wilamowska K."/>
            <person name="Weinberg Z."/>
            <person name="Ruzzo W.L."/>
            <person name="Wloga D."/>
            <person name="Gaertig J."/>
            <person name="Frankel J."/>
            <person name="Tsao C.-C."/>
            <person name="Gorovsky M.A."/>
            <person name="Keeling P.J."/>
            <person name="Waller R.F."/>
            <person name="Patron N.J."/>
            <person name="Cherry J.M."/>
            <person name="Stover N.A."/>
            <person name="Krieger C.J."/>
            <person name="del Toro C."/>
            <person name="Ryder H.F."/>
            <person name="Williamson S.C."/>
            <person name="Barbeau R.A."/>
            <person name="Hamilton E.P."/>
            <person name="Orias E."/>
        </authorList>
    </citation>
    <scope>NUCLEOTIDE SEQUENCE [LARGE SCALE GENOMIC DNA]</scope>
    <source>
        <strain evidence="3">SB210</strain>
    </source>
</reference>
<accession>Q22TK1</accession>
<keyword evidence="3" id="KW-1185">Reference proteome</keyword>
<protein>
    <submittedName>
        <fullName evidence="2">Uncharacterized protein</fullName>
    </submittedName>
</protein>
<dbReference type="KEGG" id="tet:TTHERM_00170220"/>
<sequence>MSAFIPNPPNSAWQQPVDLYNEDLLEQEELAYEEELKAIYVHEVNYNFGMECRDDNYQDDEEMEDPEDYDDTQRQGERYDEGMDVQQ</sequence>